<feature type="transmembrane region" description="Helical" evidence="1">
    <location>
        <begin position="47"/>
        <end position="66"/>
    </location>
</feature>
<evidence type="ECO:0000259" key="2">
    <source>
        <dbReference type="Pfam" id="PF02517"/>
    </source>
</evidence>
<keyword evidence="1" id="KW-1133">Transmembrane helix</keyword>
<gene>
    <name evidence="3" type="ORF">K040078D81_53200</name>
</gene>
<keyword evidence="1" id="KW-0472">Membrane</keyword>
<feature type="transmembrane region" description="Helical" evidence="1">
    <location>
        <begin position="219"/>
        <end position="241"/>
    </location>
</feature>
<keyword evidence="1" id="KW-0812">Transmembrane</keyword>
<feature type="transmembrane region" description="Helical" evidence="1">
    <location>
        <begin position="180"/>
        <end position="199"/>
    </location>
</feature>
<evidence type="ECO:0000256" key="1">
    <source>
        <dbReference type="SAM" id="Phobius"/>
    </source>
</evidence>
<dbReference type="Pfam" id="PF02517">
    <property type="entry name" value="Rce1-like"/>
    <property type="match status" value="1"/>
</dbReference>
<feature type="domain" description="CAAX prenyl protease 2/Lysostaphin resistance protein A-like" evidence="2">
    <location>
        <begin position="147"/>
        <end position="232"/>
    </location>
</feature>
<evidence type="ECO:0000313" key="3">
    <source>
        <dbReference type="EMBL" id="GAA6411203.1"/>
    </source>
</evidence>
<dbReference type="RefSeq" id="WP_390409868.1">
    <property type="nucleotide sequence ID" value="NZ_BAABYW010000002.1"/>
</dbReference>
<evidence type="ECO:0000313" key="4">
    <source>
        <dbReference type="Proteomes" id="UP001600943"/>
    </source>
</evidence>
<proteinExistence type="predicted"/>
<protein>
    <recommendedName>
        <fullName evidence="2">CAAX prenyl protease 2/Lysostaphin resistance protein A-like domain-containing protein</fullName>
    </recommendedName>
</protein>
<feature type="transmembrane region" description="Helical" evidence="1">
    <location>
        <begin position="87"/>
        <end position="108"/>
    </location>
</feature>
<keyword evidence="4" id="KW-1185">Reference proteome</keyword>
<dbReference type="InterPro" id="IPR003675">
    <property type="entry name" value="Rce1/LyrA-like_dom"/>
</dbReference>
<feature type="transmembrane region" description="Helical" evidence="1">
    <location>
        <begin position="12"/>
        <end position="35"/>
    </location>
</feature>
<dbReference type="Proteomes" id="UP001600943">
    <property type="component" value="Unassembled WGS sequence"/>
</dbReference>
<name>A0ABQ0BIP7_9FIRM</name>
<organism evidence="3 4">
    <name type="scientific">Blautia hominis</name>
    <dbReference type="NCBI Taxonomy" id="2025493"/>
    <lineage>
        <taxon>Bacteria</taxon>
        <taxon>Bacillati</taxon>
        <taxon>Bacillota</taxon>
        <taxon>Clostridia</taxon>
        <taxon>Lachnospirales</taxon>
        <taxon>Lachnospiraceae</taxon>
        <taxon>Blautia</taxon>
    </lineage>
</organism>
<accession>A0ABQ0BIP7</accession>
<feature type="transmembrane region" description="Helical" evidence="1">
    <location>
        <begin position="142"/>
        <end position="160"/>
    </location>
</feature>
<reference evidence="3 4" key="1">
    <citation type="submission" date="2024-04" db="EMBL/GenBank/DDBJ databases">
        <title>Defined microbial consortia suppress multidrug-resistant proinflammatory Enterobacteriaceae via ecological control.</title>
        <authorList>
            <person name="Furuichi M."/>
            <person name="Kawaguchi T."/>
            <person name="Pust M."/>
            <person name="Yasuma K."/>
            <person name="Plichta D."/>
            <person name="Hasegawa N."/>
            <person name="Ohya T."/>
            <person name="Bhattarai S."/>
            <person name="Sasajima S."/>
            <person name="Aoto Y."/>
            <person name="Tuganbaev T."/>
            <person name="Yaginuma M."/>
            <person name="Ueda M."/>
            <person name="Okahashi N."/>
            <person name="Amafuji K."/>
            <person name="Kiridooshi Y."/>
            <person name="Sugita K."/>
            <person name="Strazar M."/>
            <person name="Skelly A."/>
            <person name="Suda W."/>
            <person name="Hattori M."/>
            <person name="Nakamoto N."/>
            <person name="Caballero S."/>
            <person name="Norman J."/>
            <person name="Olle B."/>
            <person name="Tanoue T."/>
            <person name="Arita M."/>
            <person name="Bucci V."/>
            <person name="Atarashi K."/>
            <person name="Xavier R."/>
            <person name="Honda K."/>
        </authorList>
    </citation>
    <scope>NUCLEOTIDE SEQUENCE [LARGE SCALE GENOMIC DNA]</scope>
    <source>
        <strain evidence="4">k04-0078-D8-1</strain>
    </source>
</reference>
<sequence length="242" mass="27619">MNIKLEKHTMTNSVFLHLFPGVVIILIYIMIVPLVTKNGFPNDTAMYITDIIGLVPVELGILLYVTKRKTGTYNIKTLFPYLEKAAVKEYVVFALIMAAWALLVSALMEPLELMIQDNIFSFVPTEYIMGSYDITTFSEDKLILTGLLGIIANGFIAPIFEELYFRGYLLPRINLSPIKAAVVSAVLFSVYHFYSPWYFISRVLMMIPLYYWVEKKKNIRFSILAHIISNVVTSVSFLLSIM</sequence>
<dbReference type="EMBL" id="BAABYW010000002">
    <property type="protein sequence ID" value="GAA6411203.1"/>
    <property type="molecule type" value="Genomic_DNA"/>
</dbReference>
<comment type="caution">
    <text evidence="3">The sequence shown here is derived from an EMBL/GenBank/DDBJ whole genome shotgun (WGS) entry which is preliminary data.</text>
</comment>